<sequence length="337" mass="37450">MELIVDERGSFIGKHQGRLRVTKDNERQKEVPIMHLRQVIIAGGGIAISSDAIRACSEEGIPIHFISSNGTPQASLYSAGLTGTVLTRRAQLRAYDGPAGVALARAFTLGKLGNQANLLRYVAKNRKGTAPEIYELLMATAAEVVDYQIAVERLHGETVDDIRDALMGIEGRYAARYWQAIGSLIPPALNWPGRETRGASDPFNQVLNYGYGVLYGQVEHAIVLAGLDPYAGLLHADRPGKPSLVLDLIEEFRQAVVDRTLLGQITRGWQIGREEDGRLDQPTRERIATKVLERLETTEPYEGKRQPLRHILQCQARHIATYVRGERESYTPFIMGW</sequence>
<dbReference type="EMBL" id="CP000909">
    <property type="protein sequence ID" value="ABY36150.1"/>
    <property type="molecule type" value="Genomic_DNA"/>
</dbReference>
<keyword evidence="3 10" id="KW-0255">Endonuclease</keyword>
<dbReference type="GO" id="GO:0016787">
    <property type="term" value="F:hydrolase activity"/>
    <property type="evidence" value="ECO:0007669"/>
    <property type="project" value="UniProtKB-KW"/>
</dbReference>
<evidence type="ECO:0000313" key="12">
    <source>
        <dbReference type="Proteomes" id="UP000002008"/>
    </source>
</evidence>
<dbReference type="GO" id="GO:0046872">
    <property type="term" value="F:metal ion binding"/>
    <property type="evidence" value="ECO:0007669"/>
    <property type="project" value="UniProtKB-UniRule"/>
</dbReference>
<dbReference type="InterPro" id="IPR002729">
    <property type="entry name" value="CRISPR-assoc_Cas1"/>
</dbReference>
<feature type="binding site" evidence="10">
    <location>
        <position position="250"/>
    </location>
    <ligand>
        <name>Mn(2+)</name>
        <dbReference type="ChEBI" id="CHEBI:29035"/>
    </ligand>
</feature>
<evidence type="ECO:0000256" key="5">
    <source>
        <dbReference type="ARBA" id="ARBA00022842"/>
    </source>
</evidence>
<dbReference type="PATRIC" id="fig|324602.8.peg.3324"/>
<dbReference type="InterPro" id="IPR050646">
    <property type="entry name" value="Cas1"/>
</dbReference>
<dbReference type="HAMAP" id="MF_01470">
    <property type="entry name" value="Cas1"/>
    <property type="match status" value="1"/>
</dbReference>
<dbReference type="KEGG" id="cau:Caur_2951"/>
<dbReference type="GO" id="GO:0051607">
    <property type="term" value="P:defense response to virus"/>
    <property type="evidence" value="ECO:0007669"/>
    <property type="project" value="UniProtKB-UniRule"/>
</dbReference>
<keyword evidence="4 10" id="KW-0378">Hydrolase</keyword>
<dbReference type="Proteomes" id="UP000002008">
    <property type="component" value="Chromosome"/>
</dbReference>
<dbReference type="Gene3D" id="1.20.120.920">
    <property type="entry name" value="CRISPR-associated endonuclease Cas1, C-terminal domain"/>
    <property type="match status" value="1"/>
</dbReference>
<dbReference type="RefSeq" id="WP_012258803.1">
    <property type="nucleotide sequence ID" value="NC_010175.1"/>
</dbReference>
<dbReference type="InParanoid" id="A9WFZ6"/>
<keyword evidence="12" id="KW-1185">Reference proteome</keyword>
<dbReference type="GO" id="GO:0004519">
    <property type="term" value="F:endonuclease activity"/>
    <property type="evidence" value="ECO:0000318"/>
    <property type="project" value="GO_Central"/>
</dbReference>
<evidence type="ECO:0000256" key="4">
    <source>
        <dbReference type="ARBA" id="ARBA00022801"/>
    </source>
</evidence>
<keyword evidence="1 10" id="KW-0540">Nuclease</keyword>
<dbReference type="Pfam" id="PF01867">
    <property type="entry name" value="Cas_Cas1"/>
    <property type="match status" value="1"/>
</dbReference>
<dbReference type="NCBIfam" id="TIGR00287">
    <property type="entry name" value="cas1"/>
    <property type="match status" value="1"/>
</dbReference>
<dbReference type="GO" id="GO:0043571">
    <property type="term" value="P:maintenance of CRISPR repeat elements"/>
    <property type="evidence" value="ECO:0000318"/>
    <property type="project" value="GO_Central"/>
</dbReference>
<name>A9WFZ6_CHLAA</name>
<keyword evidence="8 10" id="KW-0464">Manganese</keyword>
<comment type="cofactor">
    <cofactor evidence="10">
        <name>Mg(2+)</name>
        <dbReference type="ChEBI" id="CHEBI:18420"/>
    </cofactor>
    <cofactor evidence="10">
        <name>Mn(2+)</name>
        <dbReference type="ChEBI" id="CHEBI:29035"/>
    </cofactor>
</comment>
<accession>A9WFZ6</accession>
<gene>
    <name evidence="10" type="primary">cas1</name>
    <name evidence="11" type="ordered locus">Caur_2951</name>
</gene>
<organism evidence="11 12">
    <name type="scientific">Chloroflexus aurantiacus (strain ATCC 29366 / DSM 635 / J-10-fl)</name>
    <dbReference type="NCBI Taxonomy" id="324602"/>
    <lineage>
        <taxon>Bacteria</taxon>
        <taxon>Bacillati</taxon>
        <taxon>Chloroflexota</taxon>
        <taxon>Chloroflexia</taxon>
        <taxon>Chloroflexales</taxon>
        <taxon>Chloroflexineae</taxon>
        <taxon>Chloroflexaceae</taxon>
        <taxon>Chloroflexus</taxon>
    </lineage>
</organism>
<evidence type="ECO:0000256" key="9">
    <source>
        <dbReference type="ARBA" id="ARBA00038592"/>
    </source>
</evidence>
<dbReference type="Gene3D" id="3.100.10.20">
    <property type="entry name" value="CRISPR-associated endonuclease Cas1, N-terminal domain"/>
    <property type="match status" value="1"/>
</dbReference>
<dbReference type="InterPro" id="IPR042206">
    <property type="entry name" value="CRISPR-assoc_Cas1_C"/>
</dbReference>
<keyword evidence="2 10" id="KW-0479">Metal-binding</keyword>
<comment type="subunit">
    <text evidence="9 10">Homodimer, forms a heterotetramer with a Cas2 homodimer.</text>
</comment>
<feature type="binding site" evidence="10">
    <location>
        <position position="235"/>
    </location>
    <ligand>
        <name>Mn(2+)</name>
        <dbReference type="ChEBI" id="CHEBI:29035"/>
    </ligand>
</feature>
<dbReference type="InterPro" id="IPR042211">
    <property type="entry name" value="CRISPR-assoc_Cas1_N"/>
</dbReference>
<comment type="similarity">
    <text evidence="10">Belongs to the CRISPR-associated endonuclease Cas1 family.</text>
</comment>
<dbReference type="HOGENOM" id="CLU_052779_0_0_0"/>
<evidence type="ECO:0000256" key="6">
    <source>
        <dbReference type="ARBA" id="ARBA00023118"/>
    </source>
</evidence>
<evidence type="ECO:0000256" key="7">
    <source>
        <dbReference type="ARBA" id="ARBA00023125"/>
    </source>
</evidence>
<dbReference type="EnsemblBacteria" id="ABY36150">
    <property type="protein sequence ID" value="ABY36150"/>
    <property type="gene ID" value="Caur_2951"/>
</dbReference>
<dbReference type="eggNOG" id="COG1518">
    <property type="taxonomic scope" value="Bacteria"/>
</dbReference>
<evidence type="ECO:0000256" key="10">
    <source>
        <dbReference type="HAMAP-Rule" id="MF_01470"/>
    </source>
</evidence>
<keyword evidence="5 10" id="KW-0460">Magnesium</keyword>
<reference evidence="12" key="1">
    <citation type="journal article" date="2011" name="BMC Genomics">
        <title>Complete genome sequence of the filamentous anoxygenic phototrophic bacterium Chloroflexus aurantiacus.</title>
        <authorList>
            <person name="Tang K.H."/>
            <person name="Barry K."/>
            <person name="Chertkov O."/>
            <person name="Dalin E."/>
            <person name="Han C.S."/>
            <person name="Hauser L.J."/>
            <person name="Honchak B.M."/>
            <person name="Karbach L.E."/>
            <person name="Land M.L."/>
            <person name="Lapidus A."/>
            <person name="Larimer F.W."/>
            <person name="Mikhailova N."/>
            <person name="Pitluck S."/>
            <person name="Pierson B.K."/>
            <person name="Blankenship R.E."/>
        </authorList>
    </citation>
    <scope>NUCLEOTIDE SEQUENCE [LARGE SCALE GENOMIC DNA]</scope>
    <source>
        <strain evidence="12">ATCC 29366 / DSM 635 / J-10-fl</strain>
    </source>
</reference>
<keyword evidence="6 10" id="KW-0051">Antiviral defense</keyword>
<evidence type="ECO:0000256" key="8">
    <source>
        <dbReference type="ARBA" id="ARBA00023211"/>
    </source>
</evidence>
<dbReference type="EC" id="3.1.-.-" evidence="10"/>
<evidence type="ECO:0000256" key="3">
    <source>
        <dbReference type="ARBA" id="ARBA00022759"/>
    </source>
</evidence>
<dbReference type="GO" id="GO:0003677">
    <property type="term" value="F:DNA binding"/>
    <property type="evidence" value="ECO:0007669"/>
    <property type="project" value="UniProtKB-KW"/>
</dbReference>
<evidence type="ECO:0000256" key="1">
    <source>
        <dbReference type="ARBA" id="ARBA00022722"/>
    </source>
</evidence>
<evidence type="ECO:0000313" key="11">
    <source>
        <dbReference type="EMBL" id="ABY36150.1"/>
    </source>
</evidence>
<dbReference type="PANTHER" id="PTHR34353:SF2">
    <property type="entry name" value="CRISPR-ASSOCIATED ENDONUCLEASE CAS1 1"/>
    <property type="match status" value="1"/>
</dbReference>
<feature type="binding site" evidence="10">
    <location>
        <position position="170"/>
    </location>
    <ligand>
        <name>Mn(2+)</name>
        <dbReference type="ChEBI" id="CHEBI:29035"/>
    </ligand>
</feature>
<evidence type="ECO:0000256" key="2">
    <source>
        <dbReference type="ARBA" id="ARBA00022723"/>
    </source>
</evidence>
<dbReference type="AlphaFoldDB" id="A9WFZ6"/>
<comment type="function">
    <text evidence="10">CRISPR (clustered regularly interspaced short palindromic repeat), is an adaptive immune system that provides protection against mobile genetic elements (viruses, transposable elements and conjugative plasmids). CRISPR clusters contain spacers, sequences complementary to antecedent mobile elements, and target invading nucleic acids. CRISPR clusters are transcribed and processed into CRISPR RNA (crRNA). Acts as a dsDNA endonuclease. Involved in the integration of spacer DNA into the CRISPR cassette.</text>
</comment>
<dbReference type="GO" id="GO:0099048">
    <property type="term" value="P:CRISPR-cas system"/>
    <property type="evidence" value="ECO:0000318"/>
    <property type="project" value="GO_Central"/>
</dbReference>
<keyword evidence="7 10" id="KW-0238">DNA-binding</keyword>
<protein>
    <recommendedName>
        <fullName evidence="10">CRISPR-associated endonuclease Cas1</fullName>
        <ecNumber evidence="10">3.1.-.-</ecNumber>
    </recommendedName>
</protein>
<dbReference type="CDD" id="cd09634">
    <property type="entry name" value="Cas1_I-II-III"/>
    <property type="match status" value="1"/>
</dbReference>
<proteinExistence type="inferred from homology"/>
<dbReference type="PANTHER" id="PTHR34353">
    <property type="entry name" value="CRISPR-ASSOCIATED ENDONUCLEASE CAS1 1"/>
    <property type="match status" value="1"/>
</dbReference>
<dbReference type="STRING" id="324602.Caur_2951"/>